<sequence>MIDFGARWVGTFKLNDARTHIRPIIYFSGPWKSTLRVEFKMEIQNTQPSNKTYSTRRTQLLMDEEHLEGPEIAISDVLNEENGWLSNGKLSVEYGIEVLAEKRVNDGWRFNFEVNAAFDSYMEFPVLNGMLYSHLFLIRYHSSIIDDWYLLGNDQPMLECWENLLKVRVQKKTIENCLQIVHGVNLKISNSINGEFHYTNFEILLEANVIPENDLTIDFGARWVGTFKLNEARTHIRPIIYFSGPWKTIFRVKIAMKIQNTKRTWNFFVWLSRIKYSTRKAQLLHDEEHLEGPEIPISEVLNEENGWLSRGKLTVEYGIEVVAEKRVDDGWSFNFEGNGAFNFYMKFPFQGKHLYSHVFLIRYHSKMINEWYLIRNNHEKVRECMRQTVKGKVRQRSLKNCLQIVNGVNIRISMPKAIEIICSAHRFKFHNVLEYCQREIIQRHLDLRHFDVLADPYTYLALVEHNYQPFKWFVFILEFSMKLSLRHYLVHLLRDYDSLKSMTEHLKLVDLDSATGESMKMIVAMFIYGKEFTRMIN</sequence>
<accession>A0A1I7UE18</accession>
<evidence type="ECO:0000313" key="2">
    <source>
        <dbReference type="WBParaSite" id="Csp11.Scaffold629.g8383.t1"/>
    </source>
</evidence>
<dbReference type="AlphaFoldDB" id="A0A1I7UE18"/>
<keyword evidence="1" id="KW-1185">Reference proteome</keyword>
<protein>
    <submittedName>
        <fullName evidence="2">BTB domain-containing protein</fullName>
    </submittedName>
</protein>
<proteinExistence type="predicted"/>
<dbReference type="Proteomes" id="UP000095282">
    <property type="component" value="Unplaced"/>
</dbReference>
<evidence type="ECO:0000313" key="1">
    <source>
        <dbReference type="Proteomes" id="UP000095282"/>
    </source>
</evidence>
<dbReference type="WBParaSite" id="Csp11.Scaffold629.g8383.t1">
    <property type="protein sequence ID" value="Csp11.Scaffold629.g8383.t1"/>
    <property type="gene ID" value="Csp11.Scaffold629.g8383"/>
</dbReference>
<reference evidence="2" key="1">
    <citation type="submission" date="2016-11" db="UniProtKB">
        <authorList>
            <consortium name="WormBaseParasite"/>
        </authorList>
    </citation>
    <scope>IDENTIFICATION</scope>
</reference>
<organism evidence="1 2">
    <name type="scientific">Caenorhabditis tropicalis</name>
    <dbReference type="NCBI Taxonomy" id="1561998"/>
    <lineage>
        <taxon>Eukaryota</taxon>
        <taxon>Metazoa</taxon>
        <taxon>Ecdysozoa</taxon>
        <taxon>Nematoda</taxon>
        <taxon>Chromadorea</taxon>
        <taxon>Rhabditida</taxon>
        <taxon>Rhabditina</taxon>
        <taxon>Rhabditomorpha</taxon>
        <taxon>Rhabditoidea</taxon>
        <taxon>Rhabditidae</taxon>
        <taxon>Peloderinae</taxon>
        <taxon>Caenorhabditis</taxon>
    </lineage>
</organism>
<name>A0A1I7UE18_9PELO</name>